<dbReference type="PROSITE" id="PS50994">
    <property type="entry name" value="INTEGRASE"/>
    <property type="match status" value="1"/>
</dbReference>
<dbReference type="Pfam" id="PF17921">
    <property type="entry name" value="Integrase_H2C2"/>
    <property type="match status" value="1"/>
</dbReference>
<dbReference type="GO" id="GO:0004519">
    <property type="term" value="F:endonuclease activity"/>
    <property type="evidence" value="ECO:0007669"/>
    <property type="project" value="UniProtKB-KW"/>
</dbReference>
<reference evidence="7" key="1">
    <citation type="submission" date="2020-04" db="EMBL/GenBank/DDBJ databases">
        <authorList>
            <person name="Alioto T."/>
            <person name="Alioto T."/>
            <person name="Gomez Garrido J."/>
        </authorList>
    </citation>
    <scope>NUCLEOTIDE SEQUENCE</scope>
    <source>
        <strain evidence="7">A484AB</strain>
    </source>
</reference>
<evidence type="ECO:0000256" key="4">
    <source>
        <dbReference type="ARBA" id="ARBA00022759"/>
    </source>
</evidence>
<evidence type="ECO:0000256" key="3">
    <source>
        <dbReference type="ARBA" id="ARBA00022722"/>
    </source>
</evidence>
<keyword evidence="1" id="KW-0808">Transferase</keyword>
<dbReference type="Gene3D" id="3.10.10.10">
    <property type="entry name" value="HIV Type 1 Reverse Transcriptase, subunit A, domain 1"/>
    <property type="match status" value="1"/>
</dbReference>
<evidence type="ECO:0000313" key="8">
    <source>
        <dbReference type="Proteomes" id="UP001152795"/>
    </source>
</evidence>
<dbReference type="InterPro" id="IPR041588">
    <property type="entry name" value="Integrase_H2C2"/>
</dbReference>
<dbReference type="InterPro" id="IPR050951">
    <property type="entry name" value="Retrovirus_Pol_polyprotein"/>
</dbReference>
<keyword evidence="6" id="KW-0695">RNA-directed DNA polymerase</keyword>
<keyword evidence="4" id="KW-0255">Endonuclease</keyword>
<dbReference type="SUPFAM" id="SSF53098">
    <property type="entry name" value="Ribonuclease H-like"/>
    <property type="match status" value="1"/>
</dbReference>
<dbReference type="PANTHER" id="PTHR37984:SF11">
    <property type="entry name" value="INTEGRASE CATALYTIC DOMAIN-CONTAINING PROTEIN"/>
    <property type="match status" value="1"/>
</dbReference>
<dbReference type="GO" id="GO:0015074">
    <property type="term" value="P:DNA integration"/>
    <property type="evidence" value="ECO:0007669"/>
    <property type="project" value="InterPro"/>
</dbReference>
<dbReference type="EMBL" id="CACRXK020021216">
    <property type="protein sequence ID" value="CAB4035620.1"/>
    <property type="molecule type" value="Genomic_DNA"/>
</dbReference>
<dbReference type="Pfam" id="PF00078">
    <property type="entry name" value="RVT_1"/>
    <property type="match status" value="1"/>
</dbReference>
<gene>
    <name evidence="7" type="ORF">PACLA_8A071531</name>
</gene>
<name>A0A6S7K1Q9_PARCT</name>
<dbReference type="CDD" id="cd01647">
    <property type="entry name" value="RT_LTR"/>
    <property type="match status" value="1"/>
</dbReference>
<accession>A0A6S7K1Q9</accession>
<dbReference type="GO" id="GO:0003964">
    <property type="term" value="F:RNA-directed DNA polymerase activity"/>
    <property type="evidence" value="ECO:0007669"/>
    <property type="project" value="UniProtKB-KW"/>
</dbReference>
<dbReference type="GO" id="GO:0003676">
    <property type="term" value="F:nucleic acid binding"/>
    <property type="evidence" value="ECO:0007669"/>
    <property type="project" value="InterPro"/>
</dbReference>
<dbReference type="SUPFAM" id="SSF56672">
    <property type="entry name" value="DNA/RNA polymerases"/>
    <property type="match status" value="1"/>
</dbReference>
<dbReference type="InterPro" id="IPR000477">
    <property type="entry name" value="RT_dom"/>
</dbReference>
<dbReference type="PANTHER" id="PTHR37984">
    <property type="entry name" value="PROTEIN CBG26694"/>
    <property type="match status" value="1"/>
</dbReference>
<sequence length="623" mass="71030">MRQPNRAIHRERHTTPTIDDLIHDLNGATVFSKIDLNSGYHQLELAPESRYITTFSTHRGLRRYTRLNFGTSSAAEVFQDAIQQVLSGIEGARNVSAHFCARHAVFERLRSKNLTLNAKKCEFNKSSIEFFGYIFSRNGFSPDPKKVSAINNTSPQFPRDTVLSYFNPHNAATIIVEVNENNGIPKQNEKPSVYCLRVNIFIFTLYGAKFNIITDHKPLERIFTNPAARSNARLERWAFKLKLYHFTISYSPGKTNPADYLSRHILATTHPSTASDQAEEYIAFLADHTTPKAMTVSEVKQSTRADPTLQAVIEALRNNTWHSTFETPSPLVNSQDLHALYNIRDELSVSDYHDLLLRSHRLILLHALRQRALHIAHEGHQGLTKTKQLLRENIWFPGIDGLTKKLIDTCLACQATVVQQPFEPLRMTELPQAPWQQLSVDFCGPLPSGDMLFVVEIVPKLDRILSVHGILPEIKSDNGPPFQSHSFAQFAQYMGFHHRKITPEWPKANSERFMRTIQRTLRAAHLENKNWKQELFLFLRNHYATPHSTTGVSPAELLFVRKLTVKLPEVIPTSPSRSQFADIDLKKNEKMKEYADTTAKAKPHSFQVGDTVLVCRKRVNKLS</sequence>
<dbReference type="Pfam" id="PF17917">
    <property type="entry name" value="RT_RNaseH"/>
    <property type="match status" value="1"/>
</dbReference>
<evidence type="ECO:0000256" key="2">
    <source>
        <dbReference type="ARBA" id="ARBA00022695"/>
    </source>
</evidence>
<dbReference type="GO" id="GO:0016787">
    <property type="term" value="F:hydrolase activity"/>
    <property type="evidence" value="ECO:0007669"/>
    <property type="project" value="UniProtKB-KW"/>
</dbReference>
<protein>
    <submittedName>
        <fullName evidence="7">Transposon Ty3-G Gag-Pol poly</fullName>
    </submittedName>
</protein>
<dbReference type="Gene3D" id="1.10.340.70">
    <property type="match status" value="1"/>
</dbReference>
<evidence type="ECO:0000313" key="7">
    <source>
        <dbReference type="EMBL" id="CAB4035620.1"/>
    </source>
</evidence>
<evidence type="ECO:0000256" key="1">
    <source>
        <dbReference type="ARBA" id="ARBA00022679"/>
    </source>
</evidence>
<evidence type="ECO:0000256" key="5">
    <source>
        <dbReference type="ARBA" id="ARBA00022801"/>
    </source>
</evidence>
<organism evidence="7 8">
    <name type="scientific">Paramuricea clavata</name>
    <name type="common">Red gorgonian</name>
    <name type="synonym">Violescent sea-whip</name>
    <dbReference type="NCBI Taxonomy" id="317549"/>
    <lineage>
        <taxon>Eukaryota</taxon>
        <taxon>Metazoa</taxon>
        <taxon>Cnidaria</taxon>
        <taxon>Anthozoa</taxon>
        <taxon>Octocorallia</taxon>
        <taxon>Malacalcyonacea</taxon>
        <taxon>Plexauridae</taxon>
        <taxon>Paramuricea</taxon>
    </lineage>
</organism>
<dbReference type="InterPro" id="IPR041373">
    <property type="entry name" value="RT_RNaseH"/>
</dbReference>
<dbReference type="Gene3D" id="3.30.420.10">
    <property type="entry name" value="Ribonuclease H-like superfamily/Ribonuclease H"/>
    <property type="match status" value="1"/>
</dbReference>
<dbReference type="AlphaFoldDB" id="A0A6S7K1Q9"/>
<keyword evidence="5" id="KW-0378">Hydrolase</keyword>
<proteinExistence type="predicted"/>
<comment type="caution">
    <text evidence="7">The sequence shown here is derived from an EMBL/GenBank/DDBJ whole genome shotgun (WGS) entry which is preliminary data.</text>
</comment>
<dbReference type="InterPro" id="IPR012337">
    <property type="entry name" value="RNaseH-like_sf"/>
</dbReference>
<keyword evidence="3" id="KW-0540">Nuclease</keyword>
<dbReference type="Gene3D" id="3.30.70.270">
    <property type="match status" value="1"/>
</dbReference>
<keyword evidence="8" id="KW-1185">Reference proteome</keyword>
<dbReference type="InterPro" id="IPR043128">
    <property type="entry name" value="Rev_trsase/Diguanyl_cyclase"/>
</dbReference>
<evidence type="ECO:0000256" key="6">
    <source>
        <dbReference type="ARBA" id="ARBA00022918"/>
    </source>
</evidence>
<keyword evidence="2" id="KW-0548">Nucleotidyltransferase</keyword>
<dbReference type="InterPro" id="IPR001584">
    <property type="entry name" value="Integrase_cat-core"/>
</dbReference>
<dbReference type="InterPro" id="IPR043502">
    <property type="entry name" value="DNA/RNA_pol_sf"/>
</dbReference>
<dbReference type="InterPro" id="IPR036397">
    <property type="entry name" value="RNaseH_sf"/>
</dbReference>
<dbReference type="Proteomes" id="UP001152795">
    <property type="component" value="Unassembled WGS sequence"/>
</dbReference>